<reference evidence="3" key="1">
    <citation type="submission" date="2023-07" db="EMBL/GenBank/DDBJ databases">
        <title>30 novel species of actinomycetes from the DSMZ collection.</title>
        <authorList>
            <person name="Nouioui I."/>
        </authorList>
    </citation>
    <scope>NUCLEOTIDE SEQUENCE [LARGE SCALE GENOMIC DNA]</scope>
    <source>
        <strain evidence="3">DSM 41982</strain>
    </source>
</reference>
<dbReference type="Pfam" id="PF08592">
    <property type="entry name" value="Anthrone_oxy"/>
    <property type="match status" value="1"/>
</dbReference>
<keyword evidence="1" id="KW-1133">Transmembrane helix</keyword>
<proteinExistence type="predicted"/>
<keyword evidence="1" id="KW-0812">Transmembrane</keyword>
<name>A0ABD5ECN8_9ACTN</name>
<comment type="caution">
    <text evidence="2">The sequence shown here is derived from an EMBL/GenBank/DDBJ whole genome shotgun (WGS) entry which is preliminary data.</text>
</comment>
<evidence type="ECO:0000256" key="1">
    <source>
        <dbReference type="SAM" id="Phobius"/>
    </source>
</evidence>
<feature type="transmembrane region" description="Helical" evidence="1">
    <location>
        <begin position="52"/>
        <end position="78"/>
    </location>
</feature>
<dbReference type="RefSeq" id="WP_007819553.1">
    <property type="nucleotide sequence ID" value="NZ_JAVRER010000044.1"/>
</dbReference>
<feature type="transmembrane region" description="Helical" evidence="1">
    <location>
        <begin position="84"/>
        <end position="105"/>
    </location>
</feature>
<dbReference type="InterPro" id="IPR013901">
    <property type="entry name" value="Anthrone_oxy"/>
</dbReference>
<feature type="transmembrane region" description="Helical" evidence="1">
    <location>
        <begin position="6"/>
        <end position="31"/>
    </location>
</feature>
<dbReference type="Proteomes" id="UP001183607">
    <property type="component" value="Unassembled WGS sequence"/>
</dbReference>
<dbReference type="AlphaFoldDB" id="A0ABD5ECN8"/>
<accession>A0ABD5ECN8</accession>
<sequence length="166" mass="17513">METTTGAALFLAVLATGLMAGLFAAFAYAVMPGLGRSGDRTFVEAMRNINKAILNGWFLTPFGGALLALALAATGAWTSGEHRVFWWVLAALVLYVVMFAVTGGINVPLNDRLADGELPRAADALAAARERFESSWVVWNVVRALAATGSFACAAWALVQYGRGTA</sequence>
<evidence type="ECO:0000313" key="3">
    <source>
        <dbReference type="Proteomes" id="UP001183607"/>
    </source>
</evidence>
<feature type="transmembrane region" description="Helical" evidence="1">
    <location>
        <begin position="137"/>
        <end position="159"/>
    </location>
</feature>
<dbReference type="EMBL" id="JAVRER010000044">
    <property type="protein sequence ID" value="MDT0418423.1"/>
    <property type="molecule type" value="Genomic_DNA"/>
</dbReference>
<gene>
    <name evidence="2" type="ORF">RM574_23340</name>
</gene>
<protein>
    <submittedName>
        <fullName evidence="2">Anthrone oxygenase family protein</fullName>
    </submittedName>
</protein>
<keyword evidence="1" id="KW-0472">Membrane</keyword>
<evidence type="ECO:0000313" key="2">
    <source>
        <dbReference type="EMBL" id="MDT0418423.1"/>
    </source>
</evidence>
<organism evidence="2 3">
    <name type="scientific">Streptomyces evansiae</name>
    <dbReference type="NCBI Taxonomy" id="3075535"/>
    <lineage>
        <taxon>Bacteria</taxon>
        <taxon>Bacillati</taxon>
        <taxon>Actinomycetota</taxon>
        <taxon>Actinomycetes</taxon>
        <taxon>Kitasatosporales</taxon>
        <taxon>Streptomycetaceae</taxon>
        <taxon>Streptomyces</taxon>
    </lineage>
</organism>